<keyword evidence="2" id="KW-1185">Reference proteome</keyword>
<evidence type="ECO:0000313" key="2">
    <source>
        <dbReference type="Proteomes" id="UP000492821"/>
    </source>
</evidence>
<feature type="region of interest" description="Disordered" evidence="1">
    <location>
        <begin position="158"/>
        <end position="191"/>
    </location>
</feature>
<sequence>MDTGIQHEDGDGTSKSVENLGCDDAILANIEREVYDALRSSEMMDTSSEPINQNGLSDGQRGDGNALKASQKDVITSIDDLPTNNFFTNDLPVPQGVPDAGVVPPLDVKALIRKYRNDRFLRYLEPVVVPWHFNGQPPSFWLYAVKIDVYTDNPYRHRPQNGGTFPSKTRSADGPAVMRENPTDKRCPSSDHWCDEERSMYNKFRADWSTFYCDYAEALATDPAKTPRDTKERRKIPGLEMPDSELFLKFQQILDSNNTEYRQALGQLANSEVRRIYAGLIKKYGRHWFIRASLSEYYEYKTTLRATGHYRNTFVWKFYKWVATEGKDLSKDGSKKKKNKKKKKRQNVNA</sequence>
<evidence type="ECO:0000256" key="1">
    <source>
        <dbReference type="SAM" id="MobiDB-lite"/>
    </source>
</evidence>
<feature type="compositionally biased region" description="Basic residues" evidence="1">
    <location>
        <begin position="334"/>
        <end position="350"/>
    </location>
</feature>
<organism evidence="2 3">
    <name type="scientific">Panagrellus redivivus</name>
    <name type="common">Microworm</name>
    <dbReference type="NCBI Taxonomy" id="6233"/>
    <lineage>
        <taxon>Eukaryota</taxon>
        <taxon>Metazoa</taxon>
        <taxon>Ecdysozoa</taxon>
        <taxon>Nematoda</taxon>
        <taxon>Chromadorea</taxon>
        <taxon>Rhabditida</taxon>
        <taxon>Tylenchina</taxon>
        <taxon>Panagrolaimomorpha</taxon>
        <taxon>Panagrolaimoidea</taxon>
        <taxon>Panagrolaimidae</taxon>
        <taxon>Panagrellus</taxon>
    </lineage>
</organism>
<evidence type="ECO:0000313" key="3">
    <source>
        <dbReference type="WBParaSite" id="Pan_g11060.t1"/>
    </source>
</evidence>
<dbReference type="WBParaSite" id="Pan_g11060.t1">
    <property type="protein sequence ID" value="Pan_g11060.t1"/>
    <property type="gene ID" value="Pan_g11060"/>
</dbReference>
<accession>A0A7E4ZQB5</accession>
<dbReference type="AlphaFoldDB" id="A0A7E4ZQB5"/>
<name>A0A7E4ZQB5_PANRE</name>
<feature type="region of interest" description="Disordered" evidence="1">
    <location>
        <begin position="329"/>
        <end position="350"/>
    </location>
</feature>
<feature type="compositionally biased region" description="Basic and acidic residues" evidence="1">
    <location>
        <begin position="181"/>
        <end position="191"/>
    </location>
</feature>
<feature type="compositionally biased region" description="Polar residues" evidence="1">
    <location>
        <begin position="43"/>
        <end position="57"/>
    </location>
</feature>
<reference evidence="3" key="2">
    <citation type="submission" date="2020-10" db="UniProtKB">
        <authorList>
            <consortium name="WormBaseParasite"/>
        </authorList>
    </citation>
    <scope>IDENTIFICATION</scope>
</reference>
<proteinExistence type="predicted"/>
<feature type="region of interest" description="Disordered" evidence="1">
    <location>
        <begin position="43"/>
        <end position="67"/>
    </location>
</feature>
<reference evidence="2" key="1">
    <citation type="journal article" date="2013" name="Genetics">
        <title>The draft genome and transcriptome of Panagrellus redivivus are shaped by the harsh demands of a free-living lifestyle.</title>
        <authorList>
            <person name="Srinivasan J."/>
            <person name="Dillman A.R."/>
            <person name="Macchietto M.G."/>
            <person name="Heikkinen L."/>
            <person name="Lakso M."/>
            <person name="Fracchia K.M."/>
            <person name="Antoshechkin I."/>
            <person name="Mortazavi A."/>
            <person name="Wong G."/>
            <person name="Sternberg P.W."/>
        </authorList>
    </citation>
    <scope>NUCLEOTIDE SEQUENCE [LARGE SCALE GENOMIC DNA]</scope>
    <source>
        <strain evidence="2">MT8872</strain>
    </source>
</reference>
<dbReference type="Proteomes" id="UP000492821">
    <property type="component" value="Unassembled WGS sequence"/>
</dbReference>
<protein>
    <submittedName>
        <fullName evidence="3">Similar to</fullName>
    </submittedName>
</protein>